<sequence length="68" mass="7676">MNTNRILRKKEVLHLTGISAATMYRLISKGDFPSSKKLTGDGGRAVGWELHEIQRWIQSRGLSKPRAL</sequence>
<comment type="caution">
    <text evidence="1">The sequence shown here is derived from an EMBL/GenBank/DDBJ whole genome shotgun (WGS) entry which is preliminary data.</text>
</comment>
<reference evidence="1 2" key="1">
    <citation type="submission" date="2019-02" db="EMBL/GenBank/DDBJ databases">
        <title>The draft genome of Kosakonia quasisacchari strain WCHKQ120001.</title>
        <authorList>
            <person name="Wang C."/>
            <person name="Feng Y."/>
            <person name="Zong Z."/>
        </authorList>
    </citation>
    <scope>NUCLEOTIDE SEQUENCE [LARGE SCALE GENOMIC DNA]</scope>
    <source>
        <strain evidence="1 2">WCHKQ120001</strain>
    </source>
</reference>
<evidence type="ECO:0000313" key="1">
    <source>
        <dbReference type="EMBL" id="TCB96124.1"/>
    </source>
</evidence>
<dbReference type="OrthoDB" id="5986966at2"/>
<dbReference type="InterPro" id="IPR010260">
    <property type="entry name" value="AlpA"/>
</dbReference>
<dbReference type="InterPro" id="IPR009061">
    <property type="entry name" value="DNA-bd_dom_put_sf"/>
</dbReference>
<name>A0A4R0GFK5_9ENTR</name>
<dbReference type="RefSeq" id="WP_045509457.1">
    <property type="nucleotide sequence ID" value="NZ_SJOP01000041.1"/>
</dbReference>
<gene>
    <name evidence="1" type="ORF">E0L21_24120</name>
</gene>
<dbReference type="Gene3D" id="1.10.238.160">
    <property type="match status" value="1"/>
</dbReference>
<dbReference type="SUPFAM" id="SSF46955">
    <property type="entry name" value="Putative DNA-binding domain"/>
    <property type="match status" value="1"/>
</dbReference>
<dbReference type="Pfam" id="PF05930">
    <property type="entry name" value="Phage_AlpA"/>
    <property type="match status" value="1"/>
</dbReference>
<protein>
    <submittedName>
        <fullName evidence="1">AlpA family transcriptional regulator</fullName>
    </submittedName>
</protein>
<keyword evidence="2" id="KW-1185">Reference proteome</keyword>
<organism evidence="1 2">
    <name type="scientific">Kosakonia quasisacchari</name>
    <dbReference type="NCBI Taxonomy" id="2529380"/>
    <lineage>
        <taxon>Bacteria</taxon>
        <taxon>Pseudomonadati</taxon>
        <taxon>Pseudomonadota</taxon>
        <taxon>Gammaproteobacteria</taxon>
        <taxon>Enterobacterales</taxon>
        <taxon>Enterobacteriaceae</taxon>
        <taxon>Kosakonia</taxon>
    </lineage>
</organism>
<dbReference type="EMBL" id="SJOP01000041">
    <property type="protein sequence ID" value="TCB96124.1"/>
    <property type="molecule type" value="Genomic_DNA"/>
</dbReference>
<proteinExistence type="predicted"/>
<evidence type="ECO:0000313" key="2">
    <source>
        <dbReference type="Proteomes" id="UP000291793"/>
    </source>
</evidence>
<dbReference type="AlphaFoldDB" id="A0A4R0GFK5"/>
<accession>A0A4R0GFK5</accession>
<dbReference type="Proteomes" id="UP000291793">
    <property type="component" value="Unassembled WGS sequence"/>
</dbReference>